<dbReference type="EMBL" id="VDFN01000010">
    <property type="protein sequence ID" value="MQS45787.1"/>
    <property type="molecule type" value="Genomic_DNA"/>
</dbReference>
<gene>
    <name evidence="2" type="ORF">FHL03_09850</name>
</gene>
<evidence type="ECO:0000313" key="3">
    <source>
        <dbReference type="Proteomes" id="UP000436655"/>
    </source>
</evidence>
<feature type="transmembrane region" description="Helical" evidence="1">
    <location>
        <begin position="119"/>
        <end position="145"/>
    </location>
</feature>
<dbReference type="RefSeq" id="WP_125706197.1">
    <property type="nucleotide sequence ID" value="NZ_JBHTOO010000024.1"/>
</dbReference>
<keyword evidence="1" id="KW-0812">Transmembrane</keyword>
<organism evidence="2 3">
    <name type="scientific">Companilactobacillus mishanensis</name>
    <dbReference type="NCBI Taxonomy" id="2486008"/>
    <lineage>
        <taxon>Bacteria</taxon>
        <taxon>Bacillati</taxon>
        <taxon>Bacillota</taxon>
        <taxon>Bacilli</taxon>
        <taxon>Lactobacillales</taxon>
        <taxon>Lactobacillaceae</taxon>
        <taxon>Companilactobacillus</taxon>
    </lineage>
</organism>
<evidence type="ECO:0000256" key="1">
    <source>
        <dbReference type="SAM" id="Phobius"/>
    </source>
</evidence>
<evidence type="ECO:0008006" key="4">
    <source>
        <dbReference type="Google" id="ProtNLM"/>
    </source>
</evidence>
<keyword evidence="1" id="KW-0472">Membrane</keyword>
<feature type="transmembrane region" description="Helical" evidence="1">
    <location>
        <begin position="91"/>
        <end position="113"/>
    </location>
</feature>
<accession>A0ABW9PA68</accession>
<proteinExistence type="predicted"/>
<evidence type="ECO:0000313" key="2">
    <source>
        <dbReference type="EMBL" id="MQS45787.1"/>
    </source>
</evidence>
<protein>
    <recommendedName>
        <fullName evidence="4">Tripartite tricarboxylate transporter TctB family protein</fullName>
    </recommendedName>
</protein>
<comment type="caution">
    <text evidence="2">The sequence shown here is derived from an EMBL/GenBank/DDBJ whole genome shotgun (WGS) entry which is preliminary data.</text>
</comment>
<keyword evidence="1" id="KW-1133">Transmembrane helix</keyword>
<name>A0ABW9PA68_9LACO</name>
<reference evidence="2 3" key="1">
    <citation type="journal article" date="2019" name="Syst. Appl. Microbiol.">
        <title>Polyphasic characterization of two novel Lactobacillus spp. isolated from blown salami packages: Description of Lactobacillus halodurans sp. nov. and Lactobacillus salsicarnum sp. nov.</title>
        <authorList>
            <person name="Schuster J.A."/>
            <person name="Klingl A."/>
            <person name="Vogel R.F."/>
            <person name="Ehrmann M.A."/>
        </authorList>
    </citation>
    <scope>NUCLEOTIDE SEQUENCE [LARGE SCALE GENOMIC DNA]</scope>
    <source>
        <strain evidence="2 3">TMW 1.2098</strain>
    </source>
</reference>
<keyword evidence="3" id="KW-1185">Reference proteome</keyword>
<feature type="transmembrane region" description="Helical" evidence="1">
    <location>
        <begin position="40"/>
        <end position="61"/>
    </location>
</feature>
<dbReference type="Proteomes" id="UP000436655">
    <property type="component" value="Unassembled WGS sequence"/>
</dbReference>
<feature type="transmembrane region" description="Helical" evidence="1">
    <location>
        <begin position="12"/>
        <end position="28"/>
    </location>
</feature>
<sequence>MKRFSIQQIKYGWVLLISVVIFFTAYLLDLLSLRGSSEGPFVMGYVVATLVAAVWAILNYVDHLKVNPLYQKDDGGHSEAHAIFQYIPHQYLLFWGSILVLVGMLFFIVQYAVPSFRSPWGMAIGVTTAFYGFGFYLSFFMYNVLNKLFCRK</sequence>